<protein>
    <submittedName>
        <fullName evidence="1">Uncharacterized protein</fullName>
    </submittedName>
</protein>
<geneLocation type="plasmid" evidence="1 2">
    <name>unnamed3</name>
</geneLocation>
<dbReference type="GeneID" id="78823474"/>
<sequence length="125" mass="14060">MPAFDREFHADKWSQTLIDYLADADDRTASLDAFIEHIIDQETDAVTPDKVTVTYEVVNACPPTLAENGVVTFDERPRESTTDHQQRHNLAYPLPSGSLAVRVKRYRPTAGLRSSSARVQRTITD</sequence>
<evidence type="ECO:0000313" key="1">
    <source>
        <dbReference type="EMBL" id="UPV76959.1"/>
    </source>
</evidence>
<dbReference type="RefSeq" id="WP_248652992.1">
    <property type="nucleotide sequence ID" value="NZ_CP096662.1"/>
</dbReference>
<evidence type="ECO:0000313" key="2">
    <source>
        <dbReference type="Proteomes" id="UP000830729"/>
    </source>
</evidence>
<name>A0A8U0I1A9_9EURY</name>
<keyword evidence="2" id="KW-1185">Reference proteome</keyword>
<dbReference type="AlphaFoldDB" id="A0A8U0I1A9"/>
<gene>
    <name evidence="1" type="ORF">M0R89_22155</name>
</gene>
<reference evidence="1 2" key="1">
    <citation type="submission" date="2022-04" db="EMBL/GenBank/DDBJ databases">
        <title>Diverse halophilic archaea isolated from saline environments.</title>
        <authorList>
            <person name="Cui H.-L."/>
        </authorList>
    </citation>
    <scope>NUCLEOTIDE SEQUENCE [LARGE SCALE GENOMIC DNA]</scope>
    <source>
        <strain evidence="1 2">XZYJT49</strain>
        <plasmid evidence="1 2">unnamed3</plasmid>
    </source>
</reference>
<dbReference type="Proteomes" id="UP000830729">
    <property type="component" value="Plasmid unnamed3"/>
</dbReference>
<proteinExistence type="predicted"/>
<keyword evidence="1" id="KW-0614">Plasmid</keyword>
<accession>A0A8U0I1A9</accession>
<dbReference type="EMBL" id="CP096662">
    <property type="protein sequence ID" value="UPV76959.1"/>
    <property type="molecule type" value="Genomic_DNA"/>
</dbReference>
<organism evidence="1 2">
    <name type="scientific">Halorussus limi</name>
    <dbReference type="NCBI Taxonomy" id="2938695"/>
    <lineage>
        <taxon>Archaea</taxon>
        <taxon>Methanobacteriati</taxon>
        <taxon>Methanobacteriota</taxon>
        <taxon>Stenosarchaea group</taxon>
        <taxon>Halobacteria</taxon>
        <taxon>Halobacteriales</taxon>
        <taxon>Haladaptataceae</taxon>
        <taxon>Halorussus</taxon>
    </lineage>
</organism>
<dbReference type="KEGG" id="halx:M0R89_22155"/>